<dbReference type="AlphaFoldDB" id="A0A9N9S1E1"/>
<name>A0A9N9S1E1_9DIPT</name>
<dbReference type="OrthoDB" id="8045787at2759"/>
<dbReference type="EMBL" id="OU895879">
    <property type="protein sequence ID" value="CAG9807093.1"/>
    <property type="molecule type" value="Genomic_DNA"/>
</dbReference>
<dbReference type="Pfam" id="PF16012">
    <property type="entry name" value="DUF4780"/>
    <property type="match status" value="2"/>
</dbReference>
<evidence type="ECO:0000313" key="2">
    <source>
        <dbReference type="EMBL" id="CAG9807093.1"/>
    </source>
</evidence>
<organism evidence="2 3">
    <name type="scientific">Chironomus riparius</name>
    <dbReference type="NCBI Taxonomy" id="315576"/>
    <lineage>
        <taxon>Eukaryota</taxon>
        <taxon>Metazoa</taxon>
        <taxon>Ecdysozoa</taxon>
        <taxon>Arthropoda</taxon>
        <taxon>Hexapoda</taxon>
        <taxon>Insecta</taxon>
        <taxon>Pterygota</taxon>
        <taxon>Neoptera</taxon>
        <taxon>Endopterygota</taxon>
        <taxon>Diptera</taxon>
        <taxon>Nematocera</taxon>
        <taxon>Chironomoidea</taxon>
        <taxon>Chironomidae</taxon>
        <taxon>Chironominae</taxon>
        <taxon>Chironomus</taxon>
    </lineage>
</organism>
<keyword evidence="3" id="KW-1185">Reference proteome</keyword>
<feature type="domain" description="DUF4780" evidence="1">
    <location>
        <begin position="34"/>
        <end position="182"/>
    </location>
</feature>
<reference evidence="2" key="2">
    <citation type="submission" date="2022-10" db="EMBL/GenBank/DDBJ databases">
        <authorList>
            <consortium name="ENA_rothamsted_submissions"/>
            <consortium name="culmorum"/>
            <person name="King R."/>
        </authorList>
    </citation>
    <scope>NUCLEOTIDE SEQUENCE</scope>
</reference>
<evidence type="ECO:0000259" key="1">
    <source>
        <dbReference type="Pfam" id="PF16012"/>
    </source>
</evidence>
<sequence length="370" mass="42815">MVNPQSYKLYIYHKDKPFVVFNHNDATNVHIYLDTKKDLFEKLNMDLSKEFPQLPNILHVRPETGIIVSTFKNEYSRDWAANELKSLESPFRDCLIQLYKPKFKVVALVPNVINPEFSKSIIAGIIKDHNSLNLNAQNNWAYARKGQSHTHQKYHITVDTRSLYQLKKRNFKMSLGSEEIQLEVIDAVFGGKTYGQSEGFQAVFSSLDYPLVMLGKDDAQKLSYELHDKKQRIHNARLPVIESVLSKNGIILVECINQFSLEWVIENISGLELKQNPIRQYKFSAFIPTKSMENFNVAFVKARIEAENAGFNAYAWEITLKNQFQQYFEVDIICDDESVFNISKQGFRVAFEFEVIKLDYVGVVGDNHDY</sequence>
<dbReference type="Proteomes" id="UP001153620">
    <property type="component" value="Chromosome 3"/>
</dbReference>
<dbReference type="InterPro" id="IPR031961">
    <property type="entry name" value="DUF4780"/>
</dbReference>
<reference evidence="2" key="1">
    <citation type="submission" date="2022-01" db="EMBL/GenBank/DDBJ databases">
        <authorList>
            <person name="King R."/>
        </authorList>
    </citation>
    <scope>NUCLEOTIDE SEQUENCE</scope>
</reference>
<gene>
    <name evidence="2" type="ORF">CHIRRI_LOCUS9943</name>
</gene>
<feature type="domain" description="DUF4780" evidence="1">
    <location>
        <begin position="206"/>
        <end position="358"/>
    </location>
</feature>
<protein>
    <recommendedName>
        <fullName evidence="1">DUF4780 domain-containing protein</fullName>
    </recommendedName>
</protein>
<evidence type="ECO:0000313" key="3">
    <source>
        <dbReference type="Proteomes" id="UP001153620"/>
    </source>
</evidence>
<accession>A0A9N9S1E1</accession>
<proteinExistence type="predicted"/>